<evidence type="ECO:0000313" key="7">
    <source>
        <dbReference type="Proteomes" id="UP001461498"/>
    </source>
</evidence>
<evidence type="ECO:0000256" key="2">
    <source>
        <dbReference type="ARBA" id="ARBA00022741"/>
    </source>
</evidence>
<dbReference type="NCBIfam" id="TIGR00152">
    <property type="entry name" value="dephospho-CoA kinase"/>
    <property type="match status" value="1"/>
</dbReference>
<keyword evidence="3" id="KW-0067">ATP-binding</keyword>
<dbReference type="PANTHER" id="PTHR10695">
    <property type="entry name" value="DEPHOSPHO-COA KINASE-RELATED"/>
    <property type="match status" value="1"/>
</dbReference>
<dbReference type="HAMAP" id="MF_00376">
    <property type="entry name" value="Dephospho_CoA_kinase"/>
    <property type="match status" value="1"/>
</dbReference>
<dbReference type="GO" id="GO:0004140">
    <property type="term" value="F:dephospho-CoA kinase activity"/>
    <property type="evidence" value="ECO:0007669"/>
    <property type="project" value="InterPro"/>
</dbReference>
<comment type="similarity">
    <text evidence="1">Belongs to the CoaE family.</text>
</comment>
<organism evidence="6 7">
    <name type="scientific">Rhynocoris fuscipes</name>
    <dbReference type="NCBI Taxonomy" id="488301"/>
    <lineage>
        <taxon>Eukaryota</taxon>
        <taxon>Metazoa</taxon>
        <taxon>Ecdysozoa</taxon>
        <taxon>Arthropoda</taxon>
        <taxon>Hexapoda</taxon>
        <taxon>Insecta</taxon>
        <taxon>Pterygota</taxon>
        <taxon>Neoptera</taxon>
        <taxon>Paraneoptera</taxon>
        <taxon>Hemiptera</taxon>
        <taxon>Heteroptera</taxon>
        <taxon>Panheteroptera</taxon>
        <taxon>Cimicomorpha</taxon>
        <taxon>Reduviidae</taxon>
        <taxon>Harpactorinae</taxon>
        <taxon>Harpactorini</taxon>
        <taxon>Rhynocoris</taxon>
    </lineage>
</organism>
<keyword evidence="5" id="KW-1133">Transmembrane helix</keyword>
<feature type="transmembrane region" description="Helical" evidence="5">
    <location>
        <begin position="211"/>
        <end position="237"/>
    </location>
</feature>
<dbReference type="InterPro" id="IPR027417">
    <property type="entry name" value="P-loop_NTPase"/>
</dbReference>
<reference evidence="6 7" key="1">
    <citation type="submission" date="2022-12" db="EMBL/GenBank/DDBJ databases">
        <title>Chromosome-level genome assembly of true bugs.</title>
        <authorList>
            <person name="Ma L."/>
            <person name="Li H."/>
        </authorList>
    </citation>
    <scope>NUCLEOTIDE SEQUENCE [LARGE SCALE GENOMIC DNA]</scope>
    <source>
        <strain evidence="6">Lab_2022b</strain>
    </source>
</reference>
<keyword evidence="5" id="KW-0472">Membrane</keyword>
<evidence type="ECO:0000256" key="5">
    <source>
        <dbReference type="SAM" id="Phobius"/>
    </source>
</evidence>
<sequence length="238" mass="27657">MFIVALTGGISTGKSTVARMLQNEHGIPIIDADYYARKVVEPGRRAWHKIVEEFGEGIIKADRCIDRDKLGRIVFSDVAKRRRLNQITHPEIMREMIWMVFKYAFKGYAFVIMDLPLLFEINGDIMRFIHKIIVVTCEQDIQLKRLMERDVMDRNVELAKLKINAQMPLEEKACRANFVIDNNGDIEETREQVKQVASILKADRFHIKIRLFIGLGSLSLVLFTVYLSIHLGLFRWFT</sequence>
<proteinExistence type="inferred from homology"/>
<dbReference type="Pfam" id="PF01121">
    <property type="entry name" value="CoaE"/>
    <property type="match status" value="1"/>
</dbReference>
<gene>
    <name evidence="6" type="ORF">O3M35_002205</name>
</gene>
<dbReference type="GO" id="GO:0015937">
    <property type="term" value="P:coenzyme A biosynthetic process"/>
    <property type="evidence" value="ECO:0007669"/>
    <property type="project" value="InterPro"/>
</dbReference>
<dbReference type="CDD" id="cd02022">
    <property type="entry name" value="DPCK"/>
    <property type="match status" value="1"/>
</dbReference>
<dbReference type="EMBL" id="JAPXFL010000010">
    <property type="protein sequence ID" value="KAK9501091.1"/>
    <property type="molecule type" value="Genomic_DNA"/>
</dbReference>
<accession>A0AAW1CRG2</accession>
<dbReference type="InterPro" id="IPR001977">
    <property type="entry name" value="Depp_CoAkinase"/>
</dbReference>
<name>A0AAW1CRG2_9HEMI</name>
<dbReference type="PROSITE" id="PS51219">
    <property type="entry name" value="DPCK"/>
    <property type="match status" value="1"/>
</dbReference>
<dbReference type="AlphaFoldDB" id="A0AAW1CRG2"/>
<dbReference type="PANTHER" id="PTHR10695:SF46">
    <property type="entry name" value="BIFUNCTIONAL COENZYME A SYNTHASE-RELATED"/>
    <property type="match status" value="1"/>
</dbReference>
<keyword evidence="2" id="KW-0547">Nucleotide-binding</keyword>
<keyword evidence="5" id="KW-0812">Transmembrane</keyword>
<dbReference type="GO" id="GO:0005524">
    <property type="term" value="F:ATP binding"/>
    <property type="evidence" value="ECO:0007669"/>
    <property type="project" value="UniProtKB-KW"/>
</dbReference>
<evidence type="ECO:0000256" key="4">
    <source>
        <dbReference type="ARBA" id="ARBA00044157"/>
    </source>
</evidence>
<dbReference type="SUPFAM" id="SSF52540">
    <property type="entry name" value="P-loop containing nucleoside triphosphate hydrolases"/>
    <property type="match status" value="1"/>
</dbReference>
<keyword evidence="7" id="KW-1185">Reference proteome</keyword>
<comment type="caution">
    <text evidence="6">The sequence shown here is derived from an EMBL/GenBank/DDBJ whole genome shotgun (WGS) entry which is preliminary data.</text>
</comment>
<dbReference type="FunFam" id="3.40.50.300:FF:000485">
    <property type="entry name" value="Dephospho-CoA kinase CAB5"/>
    <property type="match status" value="1"/>
</dbReference>
<evidence type="ECO:0000313" key="6">
    <source>
        <dbReference type="EMBL" id="KAK9501091.1"/>
    </source>
</evidence>
<dbReference type="Proteomes" id="UP001461498">
    <property type="component" value="Unassembled WGS sequence"/>
</dbReference>
<dbReference type="GO" id="GO:0005737">
    <property type="term" value="C:cytoplasm"/>
    <property type="evidence" value="ECO:0007669"/>
    <property type="project" value="UniProtKB-ARBA"/>
</dbReference>
<evidence type="ECO:0000256" key="1">
    <source>
        <dbReference type="ARBA" id="ARBA00009018"/>
    </source>
</evidence>
<protein>
    <recommendedName>
        <fullName evidence="4">Dephospho-CoA kinase domain-containing protein</fullName>
    </recommendedName>
</protein>
<evidence type="ECO:0000256" key="3">
    <source>
        <dbReference type="ARBA" id="ARBA00022840"/>
    </source>
</evidence>
<dbReference type="Gene3D" id="3.40.50.300">
    <property type="entry name" value="P-loop containing nucleotide triphosphate hydrolases"/>
    <property type="match status" value="1"/>
</dbReference>